<name>A0A9Q1JH90_9CARY</name>
<evidence type="ECO:0000313" key="2">
    <source>
        <dbReference type="EMBL" id="KAJ8420081.1"/>
    </source>
</evidence>
<gene>
    <name evidence="2" type="ORF">Cgig2_019937</name>
</gene>
<evidence type="ECO:0000256" key="1">
    <source>
        <dbReference type="SAM" id="MobiDB-lite"/>
    </source>
</evidence>
<dbReference type="PANTHER" id="PTHR33710">
    <property type="entry name" value="BNAC02G09200D PROTEIN"/>
    <property type="match status" value="1"/>
</dbReference>
<protein>
    <recommendedName>
        <fullName evidence="4">Endonuclease/exonuclease/phosphatase domain-containing protein</fullName>
    </recommendedName>
</protein>
<dbReference type="SUPFAM" id="SSF56219">
    <property type="entry name" value="DNase I-like"/>
    <property type="match status" value="1"/>
</dbReference>
<dbReference type="InterPro" id="IPR036691">
    <property type="entry name" value="Endo/exonu/phosph_ase_sf"/>
</dbReference>
<sequence>MFGHTQKSCRKKEHQRLEWRVRSQEISQEQNQPSERVESRGDNDFQLATTHITRHYVPRTERQKETTTLDDLLYQVTLILKTDQLIHGEPIHLSTNKKFYITFVYGRNLDEQRIPLWEDLIALSQTLEDPWCVLGDFNSVLHEGKELVGLMLLMEKSGTLQHASHIVDCKNFAIVWSRIDRALYNELWYEVFAYTHMHCMSQGMSDHTPIVLSFPHGPKPRYTFQFCDMWTKNKGFRDMVKHSLAQIQNGSKLKALQEVLYNLKHPFKQLSQSRYADIYVQQARARNELLQTQAQLQQDPFDIELLQKEASSRENYIATNH</sequence>
<dbReference type="Proteomes" id="UP001153076">
    <property type="component" value="Unassembled WGS sequence"/>
</dbReference>
<proteinExistence type="predicted"/>
<accession>A0A9Q1JH90</accession>
<keyword evidence="3" id="KW-1185">Reference proteome</keyword>
<organism evidence="2 3">
    <name type="scientific">Carnegiea gigantea</name>
    <dbReference type="NCBI Taxonomy" id="171969"/>
    <lineage>
        <taxon>Eukaryota</taxon>
        <taxon>Viridiplantae</taxon>
        <taxon>Streptophyta</taxon>
        <taxon>Embryophyta</taxon>
        <taxon>Tracheophyta</taxon>
        <taxon>Spermatophyta</taxon>
        <taxon>Magnoliopsida</taxon>
        <taxon>eudicotyledons</taxon>
        <taxon>Gunneridae</taxon>
        <taxon>Pentapetalae</taxon>
        <taxon>Caryophyllales</taxon>
        <taxon>Cactineae</taxon>
        <taxon>Cactaceae</taxon>
        <taxon>Cactoideae</taxon>
        <taxon>Echinocereeae</taxon>
        <taxon>Carnegiea</taxon>
    </lineage>
</organism>
<reference evidence="2" key="1">
    <citation type="submission" date="2022-04" db="EMBL/GenBank/DDBJ databases">
        <title>Carnegiea gigantea Genome sequencing and assembly v2.</title>
        <authorList>
            <person name="Copetti D."/>
            <person name="Sanderson M.J."/>
            <person name="Burquez A."/>
            <person name="Wojciechowski M.F."/>
        </authorList>
    </citation>
    <scope>NUCLEOTIDE SEQUENCE</scope>
    <source>
        <strain evidence="2">SGP5-SGP5p</strain>
        <tissue evidence="2">Aerial part</tissue>
    </source>
</reference>
<evidence type="ECO:0008006" key="4">
    <source>
        <dbReference type="Google" id="ProtNLM"/>
    </source>
</evidence>
<dbReference type="AlphaFoldDB" id="A0A9Q1JH90"/>
<feature type="region of interest" description="Disordered" evidence="1">
    <location>
        <begin position="20"/>
        <end position="43"/>
    </location>
</feature>
<comment type="caution">
    <text evidence="2">The sequence shown here is derived from an EMBL/GenBank/DDBJ whole genome shotgun (WGS) entry which is preliminary data.</text>
</comment>
<dbReference type="Gene3D" id="3.60.10.10">
    <property type="entry name" value="Endonuclease/exonuclease/phosphatase"/>
    <property type="match status" value="1"/>
</dbReference>
<dbReference type="PANTHER" id="PTHR33710:SF64">
    <property type="entry name" value="ENDONUCLEASE_EXONUCLEASE_PHOSPHATASE DOMAIN-CONTAINING PROTEIN"/>
    <property type="match status" value="1"/>
</dbReference>
<feature type="compositionally biased region" description="Polar residues" evidence="1">
    <location>
        <begin position="24"/>
        <end position="34"/>
    </location>
</feature>
<dbReference type="OrthoDB" id="684496at2759"/>
<evidence type="ECO:0000313" key="3">
    <source>
        <dbReference type="Proteomes" id="UP001153076"/>
    </source>
</evidence>
<dbReference type="EMBL" id="JAKOGI010003903">
    <property type="protein sequence ID" value="KAJ8420081.1"/>
    <property type="molecule type" value="Genomic_DNA"/>
</dbReference>